<reference evidence="9 10" key="1">
    <citation type="submission" date="2019-10" db="EMBL/GenBank/DDBJ databases">
        <title>Nonomuraea sp. nov., isolated from Phyllanthus amarus.</title>
        <authorList>
            <person name="Klykleung N."/>
            <person name="Tanasupawat S."/>
        </authorList>
    </citation>
    <scope>NUCLEOTIDE SEQUENCE [LARGE SCALE GENOMIC DNA]</scope>
    <source>
        <strain evidence="9 10">CR1-09</strain>
    </source>
</reference>
<dbReference type="SUPFAM" id="SSF103473">
    <property type="entry name" value="MFS general substrate transporter"/>
    <property type="match status" value="1"/>
</dbReference>
<feature type="transmembrane region" description="Helical" evidence="8">
    <location>
        <begin position="343"/>
        <end position="363"/>
    </location>
</feature>
<evidence type="ECO:0000256" key="5">
    <source>
        <dbReference type="ARBA" id="ARBA00022989"/>
    </source>
</evidence>
<dbReference type="GO" id="GO:0005886">
    <property type="term" value="C:plasma membrane"/>
    <property type="evidence" value="ECO:0007669"/>
    <property type="project" value="UniProtKB-SubCell"/>
</dbReference>
<dbReference type="InterPro" id="IPR010290">
    <property type="entry name" value="TM_effector"/>
</dbReference>
<feature type="transmembrane region" description="Helical" evidence="8">
    <location>
        <begin position="458"/>
        <end position="479"/>
    </location>
</feature>
<keyword evidence="5 8" id="KW-1133">Transmembrane helix</keyword>
<dbReference type="EMBL" id="VDMA02000008">
    <property type="protein sequence ID" value="KAB8183976.1"/>
    <property type="molecule type" value="Genomic_DNA"/>
</dbReference>
<feature type="transmembrane region" description="Helical" evidence="8">
    <location>
        <begin position="103"/>
        <end position="126"/>
    </location>
</feature>
<comment type="caution">
    <text evidence="9">The sequence shown here is derived from an EMBL/GenBank/DDBJ whole genome shotgun (WGS) entry which is preliminary data.</text>
</comment>
<evidence type="ECO:0000256" key="7">
    <source>
        <dbReference type="SAM" id="MobiDB-lite"/>
    </source>
</evidence>
<comment type="subcellular location">
    <subcellularLocation>
        <location evidence="1">Cell membrane</location>
        <topology evidence="1">Multi-pass membrane protein</topology>
    </subcellularLocation>
</comment>
<keyword evidence="10" id="KW-1185">Reference proteome</keyword>
<protein>
    <submittedName>
        <fullName evidence="9">MFS transporter</fullName>
    </submittedName>
</protein>
<evidence type="ECO:0000256" key="6">
    <source>
        <dbReference type="ARBA" id="ARBA00023136"/>
    </source>
</evidence>
<evidence type="ECO:0000313" key="9">
    <source>
        <dbReference type="EMBL" id="KAB8183976.1"/>
    </source>
</evidence>
<keyword evidence="4 8" id="KW-0812">Transmembrane</keyword>
<gene>
    <name evidence="9" type="ORF">FH610_016625</name>
</gene>
<dbReference type="Gene3D" id="1.20.1250.20">
    <property type="entry name" value="MFS general substrate transporter like domains"/>
    <property type="match status" value="1"/>
</dbReference>
<keyword evidence="3" id="KW-1003">Cell membrane</keyword>
<evidence type="ECO:0000256" key="1">
    <source>
        <dbReference type="ARBA" id="ARBA00004651"/>
    </source>
</evidence>
<feature type="transmembrane region" description="Helical" evidence="8">
    <location>
        <begin position="400"/>
        <end position="421"/>
    </location>
</feature>
<dbReference type="PANTHER" id="PTHR23513">
    <property type="entry name" value="INTEGRAL MEMBRANE EFFLUX PROTEIN-RELATED"/>
    <property type="match status" value="1"/>
</dbReference>
<feature type="transmembrane region" description="Helical" evidence="8">
    <location>
        <begin position="433"/>
        <end position="452"/>
    </location>
</feature>
<dbReference type="Proteomes" id="UP000313066">
    <property type="component" value="Unassembled WGS sequence"/>
</dbReference>
<evidence type="ECO:0000256" key="8">
    <source>
        <dbReference type="SAM" id="Phobius"/>
    </source>
</evidence>
<evidence type="ECO:0000256" key="4">
    <source>
        <dbReference type="ARBA" id="ARBA00022692"/>
    </source>
</evidence>
<proteinExistence type="predicted"/>
<keyword evidence="6 8" id="KW-0472">Membrane</keyword>
<accession>A0A5N6BU03</accession>
<feature type="region of interest" description="Disordered" evidence="7">
    <location>
        <begin position="1"/>
        <end position="37"/>
    </location>
</feature>
<dbReference type="InterPro" id="IPR036259">
    <property type="entry name" value="MFS_trans_sf"/>
</dbReference>
<feature type="transmembrane region" description="Helical" evidence="8">
    <location>
        <begin position="314"/>
        <end position="337"/>
    </location>
</feature>
<keyword evidence="2" id="KW-0813">Transport</keyword>
<dbReference type="PANTHER" id="PTHR23513:SF11">
    <property type="entry name" value="STAPHYLOFERRIN A TRANSPORTER"/>
    <property type="match status" value="1"/>
</dbReference>
<dbReference type="AlphaFoldDB" id="A0A5N6BU03"/>
<dbReference type="Pfam" id="PF05977">
    <property type="entry name" value="MFS_3"/>
    <property type="match status" value="1"/>
</dbReference>
<sequence length="517" mass="52900">MNLAAVHRPPPGRAGTGRAGPVGHRGTPPTVSTEGSGPVWRRHAVAILAPITPGPAAHTGPIPRPYWARTARWDAPGMSERSERISKRGELPPLRRNSRFQMLWMGAAASELGTTLTWVAFPLLILAVTGSAALAGLVGACRITANLLFSLPAGAWVDRWDRRRILIAAEVVRCLALAALAAAVLTGRVALWQILAVAVVTGAADSFFGPARAAAIRGVVAPGQLPEAYAQEEARGHAAALAGPPLGGLLFGLGRALPFAVDALSYLVSLVCVVRARVPRRPAGAAERRETGMRADVMEAAGWLWRHRGLRAGLAFALVANLVANALLLPVIVMVEARGGDAAATGVVLAGLGLGGLLGATLSARIGRLLPPGRLMPAVVGFFALAVCATALPFGPYWPVVPLFLATVAAPALNVVLRVLLARLVPDAMTGRVVSVFTMATMGLTPVGPLLGGLLAQYVGGAGALVAVGGLLAACSVVASISPALRGLHVPAAAATGSAPSAVPVLAELGREPVGER</sequence>
<evidence type="ECO:0000256" key="2">
    <source>
        <dbReference type="ARBA" id="ARBA00022448"/>
    </source>
</evidence>
<name>A0A5N6BU03_9ACTN</name>
<feature type="transmembrane region" description="Helical" evidence="8">
    <location>
        <begin position="132"/>
        <end position="153"/>
    </location>
</feature>
<evidence type="ECO:0000313" key="10">
    <source>
        <dbReference type="Proteomes" id="UP000313066"/>
    </source>
</evidence>
<dbReference type="CDD" id="cd06173">
    <property type="entry name" value="MFS_MefA_like"/>
    <property type="match status" value="1"/>
</dbReference>
<feature type="transmembrane region" description="Helical" evidence="8">
    <location>
        <begin position="375"/>
        <end position="394"/>
    </location>
</feature>
<organism evidence="9 10">
    <name type="scientific">Microbispora catharanthi</name>
    <dbReference type="NCBI Taxonomy" id="1712871"/>
    <lineage>
        <taxon>Bacteria</taxon>
        <taxon>Bacillati</taxon>
        <taxon>Actinomycetota</taxon>
        <taxon>Actinomycetes</taxon>
        <taxon>Streptosporangiales</taxon>
        <taxon>Streptosporangiaceae</taxon>
        <taxon>Microbispora</taxon>
    </lineage>
</organism>
<evidence type="ECO:0000256" key="3">
    <source>
        <dbReference type="ARBA" id="ARBA00022475"/>
    </source>
</evidence>